<dbReference type="Proteomes" id="UP000657421">
    <property type="component" value="Unassembled WGS sequence"/>
</dbReference>
<reference evidence="1 2" key="1">
    <citation type="submission" date="2020-08" db="EMBL/GenBank/DDBJ databases">
        <title>Genome public.</title>
        <authorList>
            <person name="Liu C."/>
            <person name="Sun Q."/>
        </authorList>
    </citation>
    <scope>NUCLEOTIDE SEQUENCE [LARGE SCALE GENOMIC DNA]</scope>
    <source>
        <strain evidence="1 2">NSJ-46</strain>
    </source>
</reference>
<evidence type="ECO:0000313" key="2">
    <source>
        <dbReference type="Proteomes" id="UP000657421"/>
    </source>
</evidence>
<dbReference type="RefSeq" id="WP_249307051.1">
    <property type="nucleotide sequence ID" value="NZ_JACRSZ010000001.1"/>
</dbReference>
<dbReference type="EMBL" id="JACRSZ010000001">
    <property type="protein sequence ID" value="MBC8572090.1"/>
    <property type="molecule type" value="Genomic_DNA"/>
</dbReference>
<gene>
    <name evidence="1" type="ORF">H8716_03155</name>
</gene>
<comment type="caution">
    <text evidence="1">The sequence shown here is derived from an EMBL/GenBank/DDBJ whole genome shotgun (WGS) entry which is preliminary data.</text>
</comment>
<evidence type="ECO:0000313" key="1">
    <source>
        <dbReference type="EMBL" id="MBC8572090.1"/>
    </source>
</evidence>
<proteinExistence type="predicted"/>
<sequence length="139" mass="16500">MRAYSDAYLEDVVENQGKLFDFVAQSFPDKDTEDFINTYMKSRTRKSIDRAMAYVNTMDAKELWKYFSDTEKYELKPGKAIEGFMPDWIGEFYAYYQWYYNLPSAELVKKIPVDFLEKSYYGLHDLDLRLAVQKVGEIQ</sequence>
<keyword evidence="2" id="KW-1185">Reference proteome</keyword>
<organism evidence="1 2">
    <name type="scientific">Jingyaoa shaoxingensis</name>
    <dbReference type="NCBI Taxonomy" id="2763671"/>
    <lineage>
        <taxon>Bacteria</taxon>
        <taxon>Bacillati</taxon>
        <taxon>Bacillota</taxon>
        <taxon>Clostridia</taxon>
        <taxon>Lachnospirales</taxon>
        <taxon>Lachnospiraceae</taxon>
        <taxon>Jingyaoa</taxon>
    </lineage>
</organism>
<accession>A0ABR7N6R0</accession>
<protein>
    <submittedName>
        <fullName evidence="1">Uncharacterized protein</fullName>
    </submittedName>
</protein>
<name>A0ABR7N6R0_9FIRM</name>